<dbReference type="RefSeq" id="NP_001300114.1">
    <property type="nucleotide sequence ID" value="NM_001313185.4"/>
</dbReference>
<keyword evidence="1" id="KW-0812">Transmembrane</keyword>
<dbReference type="PANTHER" id="PTHR11161">
    <property type="entry name" value="O-ACYLTRANSFERASE"/>
    <property type="match status" value="1"/>
</dbReference>
<feature type="transmembrane region" description="Helical" evidence="1">
    <location>
        <begin position="490"/>
        <end position="508"/>
    </location>
</feature>
<feature type="transmembrane region" description="Helical" evidence="1">
    <location>
        <begin position="520"/>
        <end position="543"/>
    </location>
</feature>
<dbReference type="InterPro" id="IPR002656">
    <property type="entry name" value="Acyl_transf_3_dom"/>
</dbReference>
<proteinExistence type="evidence at protein level"/>
<accession>A0A0K3AXT9</accession>
<feature type="transmembrane region" description="Helical" evidence="1">
    <location>
        <begin position="417"/>
        <end position="440"/>
    </location>
</feature>
<evidence type="ECO:0000256" key="1">
    <source>
        <dbReference type="SAM" id="Phobius"/>
    </source>
</evidence>
<keyword evidence="5" id="KW-1185">Reference proteome</keyword>
<evidence type="ECO:0000313" key="6">
    <source>
        <dbReference type="WormBase" id="F52F10.4a"/>
    </source>
</evidence>
<dbReference type="WormBase" id="F52F10.4a">
    <property type="protein sequence ID" value="CE50941"/>
    <property type="gene ID" value="WBGene00018708"/>
    <property type="gene designation" value="oac-32"/>
</dbReference>
<protein>
    <submittedName>
        <fullName evidence="4">Nose resistant-to-fluoxetine protein N-terminal domain-containing protein</fullName>
    </submittedName>
</protein>
<reference evidence="4 5" key="1">
    <citation type="journal article" date="1998" name="Science">
        <title>Genome sequence of the nematode C. elegans: a platform for investigating biology.</title>
        <authorList>
            <consortium name="The C. elegans sequencing consortium"/>
            <person name="Sulson J.E."/>
            <person name="Waterston R."/>
        </authorList>
    </citation>
    <scope>NUCLEOTIDE SEQUENCE [LARGE SCALE GENOMIC DNA]</scope>
    <source>
        <strain evidence="4 5">Bristol N2</strain>
    </source>
</reference>
<dbReference type="PANTHER" id="PTHR11161:SF16">
    <property type="entry name" value="NOSE RESISTANT-TO-FLUOXETINE PROTEIN N-TERMINAL DOMAIN-CONTAINING PROTEIN"/>
    <property type="match status" value="1"/>
</dbReference>
<keyword evidence="1" id="KW-0472">Membrane</keyword>
<dbReference type="STRING" id="6239.F52F10.4a.1"/>
<dbReference type="AlphaFoldDB" id="A0A0K3AXT9"/>
<dbReference type="OMA" id="IDSWGSF"/>
<feature type="transmembrane region" description="Helical" evidence="1">
    <location>
        <begin position="447"/>
        <end position="470"/>
    </location>
</feature>
<evidence type="ECO:0000256" key="2">
    <source>
        <dbReference type="SAM" id="SignalP"/>
    </source>
</evidence>
<dbReference type="Bgee" id="WBGene00018708">
    <property type="expression patterns" value="Expressed in material anatomical entity and 2 other cell types or tissues"/>
</dbReference>
<feature type="chain" id="PRO_5005494250" evidence="2">
    <location>
        <begin position="22"/>
        <end position="707"/>
    </location>
</feature>
<dbReference type="InterPro" id="IPR052728">
    <property type="entry name" value="O2_lipid_transport_reg"/>
</dbReference>
<feature type="transmembrane region" description="Helical" evidence="1">
    <location>
        <begin position="350"/>
        <end position="370"/>
    </location>
</feature>
<sequence>MISQLIFLIILLLNIIPTTSATWKDVIKPKPLDNLSAQCLNDTNTWINSLEIFGTLYAECIIMKKCNAKELKVLRDNLYAVQQLDAFGQFPGAGLLELKTLYDGSYQECQRVSGKKYDVNYCYLLLTPGKNVSSCAPSNSKSLYSQLPLRIAVCLPDSCNHQDMIDIFNELSPYPFTACSAYCTKNEVKKDTPFWGFSIFLIVMVVIAAIASIVDYVRETVYGLSSQKENNTFFKILLTFSLWTNAELLLSVKEQKSGFIKSLDCIRLLSMCWVVTGHSFLYLILADTLEPVLDFPTYFWNHLLLNAFVSVDTFFVLSGIVVAYLFFKTKLTKKTITSPMTWILFYVHRYLRLTPPVMLFIGFFTVYTPYIQGAFSASELNQMAPQAAACKTLWWQNLLYINNFDDGNSQNSTCYGITWYLAVDTQLYLVAPIVLVALYFSFAAGTAIIVAGCVGSIITTYILFGVYNVPADIIGNGDQTKFFNIAYSKPWIRCPPYLVGLLTGYLLATYGSRKIRLNWALAIAGWITAFVIAGFCLFATYDYDKGAHWSTFTRATFYNFHRLGWGVFVCWVVGANHMGWGGPIDKFMSHPIWQPFGRLSYCAYIVHWMVLYYYLNVGGVLHYSSAWQVFTYIAIPATLLSYVLAFFWSCLFEVPILKLEKMLIEKLIGGGGRTSLKVEDLGKNIGKVPDEEAENEKVQCEALRINI</sequence>
<feature type="signal peptide" evidence="2">
    <location>
        <begin position="1"/>
        <end position="21"/>
    </location>
</feature>
<dbReference type="PaxDb" id="6239-F52F10.4"/>
<dbReference type="FunCoup" id="A0A0K3AXT9">
    <property type="interactions" value="13"/>
</dbReference>
<dbReference type="ExpressionAtlas" id="A0A0K3AXT9">
    <property type="expression patterns" value="baseline and differential"/>
</dbReference>
<feature type="domain" description="Nose resistant-to-fluoxetine protein N-terminal" evidence="3">
    <location>
        <begin position="57"/>
        <end position="185"/>
    </location>
</feature>
<dbReference type="OrthoDB" id="207378at2759"/>
<dbReference type="InParanoid" id="A0A0K3AXT9"/>
<dbReference type="CTD" id="186125"/>
<keyword evidence="1" id="KW-1133">Transmembrane helix</keyword>
<name>A0A0K3AXT9_CAEEL</name>
<dbReference type="GO" id="GO:0016747">
    <property type="term" value="F:acyltransferase activity, transferring groups other than amino-acyl groups"/>
    <property type="evidence" value="ECO:0007669"/>
    <property type="project" value="InterPro"/>
</dbReference>
<dbReference type="Pfam" id="PF01757">
    <property type="entry name" value="Acyl_transf_3"/>
    <property type="match status" value="1"/>
</dbReference>
<dbReference type="Pfam" id="PF20146">
    <property type="entry name" value="NRF"/>
    <property type="match status" value="1"/>
</dbReference>
<feature type="transmembrane region" description="Helical" evidence="1">
    <location>
        <begin position="629"/>
        <end position="652"/>
    </location>
</feature>
<dbReference type="GeneID" id="186125"/>
<feature type="transmembrane region" description="Helical" evidence="1">
    <location>
        <begin position="264"/>
        <end position="285"/>
    </location>
</feature>
<dbReference type="SMART" id="SM00703">
    <property type="entry name" value="NRF"/>
    <property type="match status" value="1"/>
</dbReference>
<evidence type="ECO:0000313" key="5">
    <source>
        <dbReference type="Proteomes" id="UP000001940"/>
    </source>
</evidence>
<dbReference type="eggNOG" id="KOG3700">
    <property type="taxonomic scope" value="Eukaryota"/>
</dbReference>
<evidence type="ECO:0007829" key="7">
    <source>
        <dbReference type="PeptideAtlas" id="A0A0K3AXT9"/>
    </source>
</evidence>
<gene>
    <name evidence="4 6" type="primary">oac-32</name>
    <name evidence="4" type="ORF">CELE_F52F10.4</name>
    <name evidence="6" type="ORF">F52F10.4</name>
</gene>
<feature type="transmembrane region" description="Helical" evidence="1">
    <location>
        <begin position="563"/>
        <end position="580"/>
    </location>
</feature>
<keyword evidence="7" id="KW-1267">Proteomics identification</keyword>
<feature type="transmembrane region" description="Helical" evidence="1">
    <location>
        <begin position="305"/>
        <end position="327"/>
    </location>
</feature>
<dbReference type="KEGG" id="cel:CELE_F52F10.4"/>
<organism evidence="4 5">
    <name type="scientific">Caenorhabditis elegans</name>
    <dbReference type="NCBI Taxonomy" id="6239"/>
    <lineage>
        <taxon>Eukaryota</taxon>
        <taxon>Metazoa</taxon>
        <taxon>Ecdysozoa</taxon>
        <taxon>Nematoda</taxon>
        <taxon>Chromadorea</taxon>
        <taxon>Rhabditida</taxon>
        <taxon>Rhabditina</taxon>
        <taxon>Rhabditomorpha</taxon>
        <taxon>Rhabditoidea</taxon>
        <taxon>Rhabditidae</taxon>
        <taxon>Peloderinae</taxon>
        <taxon>Caenorhabditis</taxon>
    </lineage>
</organism>
<evidence type="ECO:0000259" key="3">
    <source>
        <dbReference type="SMART" id="SM00703"/>
    </source>
</evidence>
<dbReference type="Proteomes" id="UP000001940">
    <property type="component" value="Chromosome V"/>
</dbReference>
<dbReference type="EMBL" id="BX284605">
    <property type="protein sequence ID" value="CTQ86813.1"/>
    <property type="molecule type" value="Genomic_DNA"/>
</dbReference>
<feature type="transmembrane region" description="Helical" evidence="1">
    <location>
        <begin position="194"/>
        <end position="213"/>
    </location>
</feature>
<keyword evidence="2" id="KW-0732">Signal</keyword>
<dbReference type="AGR" id="WB:WBGene00018708"/>
<feature type="transmembrane region" description="Helical" evidence="1">
    <location>
        <begin position="601"/>
        <end position="623"/>
    </location>
</feature>
<evidence type="ECO:0000313" key="4">
    <source>
        <dbReference type="EMBL" id="CTQ86813.1"/>
    </source>
</evidence>
<dbReference type="InterPro" id="IPR006621">
    <property type="entry name" value="Nose-resist-to-fluoxetine_N"/>
</dbReference>